<evidence type="ECO:0000313" key="2">
    <source>
        <dbReference type="EMBL" id="KAK98557.1"/>
    </source>
</evidence>
<evidence type="ECO:0008006" key="4">
    <source>
        <dbReference type="Google" id="ProtNLM"/>
    </source>
</evidence>
<comment type="caution">
    <text evidence="2">The sequence shown here is derived from an EMBL/GenBank/DDBJ whole genome shotgun (WGS) entry which is preliminary data.</text>
</comment>
<gene>
    <name evidence="2" type="ORF">L497_3636</name>
</gene>
<reference evidence="2 3" key="1">
    <citation type="submission" date="2014-03" db="EMBL/GenBank/DDBJ databases">
        <title>Genome sequence of Bordetella holmseii.</title>
        <authorList>
            <person name="Harvill E."/>
            <person name="Goodfield L.L."/>
            <person name="Ivanov Y."/>
            <person name="Meyer J.A."/>
            <person name="Newth C."/>
            <person name="Cassiday P."/>
            <person name="Tondella M.L."/>
            <person name="Liao P."/>
            <person name="Zimmerman J."/>
            <person name="Meert K."/>
            <person name="Wessel D."/>
            <person name="Berger J."/>
            <person name="Dean J.M."/>
            <person name="Holubkov R."/>
            <person name="Burr J."/>
            <person name="Liu T."/>
            <person name="Brinkac L.M."/>
            <person name="Sanka R."/>
            <person name="Kim M."/>
            <person name="Losada L."/>
        </authorList>
    </citation>
    <scope>NUCLEOTIDE SEQUENCE [LARGE SCALE GENOMIC DNA]</scope>
    <source>
        <strain evidence="2 3">CDC-H585-BH</strain>
    </source>
</reference>
<evidence type="ECO:0000256" key="1">
    <source>
        <dbReference type="SAM" id="SignalP"/>
    </source>
</evidence>
<dbReference type="EMBL" id="JFZZ01000016">
    <property type="protein sequence ID" value="KAK98557.1"/>
    <property type="molecule type" value="Genomic_DNA"/>
</dbReference>
<dbReference type="PATRIC" id="fig|1331206.3.peg.455"/>
<sequence length="58" mass="5797">MRFLPSVLAAAMLVPALASAESVKVGIANDISGPFAALGAEARDGFNLAIKQLGGKLG</sequence>
<feature type="chain" id="PRO_5007628674" description="ABC transporter permease" evidence="1">
    <location>
        <begin position="21"/>
        <end position="58"/>
    </location>
</feature>
<proteinExistence type="predicted"/>
<keyword evidence="1" id="KW-0732">Signal</keyword>
<accession>A0A158M9B0</accession>
<dbReference type="SUPFAM" id="SSF53822">
    <property type="entry name" value="Periplasmic binding protein-like I"/>
    <property type="match status" value="1"/>
</dbReference>
<protein>
    <recommendedName>
        <fullName evidence="4">ABC transporter permease</fullName>
    </recommendedName>
</protein>
<evidence type="ECO:0000313" key="3">
    <source>
        <dbReference type="Proteomes" id="UP000026682"/>
    </source>
</evidence>
<dbReference type="Gene3D" id="3.40.50.2300">
    <property type="match status" value="1"/>
</dbReference>
<dbReference type="InterPro" id="IPR028082">
    <property type="entry name" value="Peripla_BP_I"/>
</dbReference>
<feature type="signal peptide" evidence="1">
    <location>
        <begin position="1"/>
        <end position="20"/>
    </location>
</feature>
<organism evidence="2 3">
    <name type="scientific">Bordetella holmesii CDC-H585-BH</name>
    <dbReference type="NCBI Taxonomy" id="1331206"/>
    <lineage>
        <taxon>Bacteria</taxon>
        <taxon>Pseudomonadati</taxon>
        <taxon>Pseudomonadota</taxon>
        <taxon>Betaproteobacteria</taxon>
        <taxon>Burkholderiales</taxon>
        <taxon>Alcaligenaceae</taxon>
        <taxon>Bordetella</taxon>
    </lineage>
</organism>
<name>A0A158M9B0_9BORD</name>
<dbReference type="Proteomes" id="UP000026682">
    <property type="component" value="Unassembled WGS sequence"/>
</dbReference>
<dbReference type="AlphaFoldDB" id="A0A158M9B0"/>